<dbReference type="eggNOG" id="COG2304">
    <property type="taxonomic scope" value="Bacteria"/>
</dbReference>
<dbReference type="SUPFAM" id="SSF53300">
    <property type="entry name" value="vWA-like"/>
    <property type="match status" value="1"/>
</dbReference>
<dbReference type="PROSITE" id="PS00636">
    <property type="entry name" value="DNAJ_1"/>
    <property type="match status" value="1"/>
</dbReference>
<dbReference type="InterPro" id="IPR036465">
    <property type="entry name" value="vWFA_dom_sf"/>
</dbReference>
<dbReference type="InterPro" id="IPR018253">
    <property type="entry name" value="DnaJ_domain_CS"/>
</dbReference>
<evidence type="ECO:0000259" key="2">
    <source>
        <dbReference type="PROSITE" id="PS50234"/>
    </source>
</evidence>
<dbReference type="STRING" id="926569.ANT_15140"/>
<feature type="domain" description="J" evidence="1">
    <location>
        <begin position="3"/>
        <end position="67"/>
    </location>
</feature>
<dbReference type="RefSeq" id="WP_013559924.1">
    <property type="nucleotide sequence ID" value="NC_014960.1"/>
</dbReference>
<evidence type="ECO:0000313" key="3">
    <source>
        <dbReference type="EMBL" id="BAJ63542.1"/>
    </source>
</evidence>
<dbReference type="Gene3D" id="1.10.287.110">
    <property type="entry name" value="DnaJ domain"/>
    <property type="match status" value="1"/>
</dbReference>
<keyword evidence="4" id="KW-1185">Reference proteome</keyword>
<dbReference type="PANTHER" id="PTHR44825">
    <property type="match status" value="1"/>
</dbReference>
<dbReference type="OrthoDB" id="140153at2"/>
<dbReference type="InterPro" id="IPR036869">
    <property type="entry name" value="J_dom_sf"/>
</dbReference>
<reference evidence="3 4" key="1">
    <citation type="submission" date="2010-12" db="EMBL/GenBank/DDBJ databases">
        <title>Whole genome sequence of Anaerolinea thermophila UNI-1.</title>
        <authorList>
            <person name="Narita-Yamada S."/>
            <person name="Kishi E."/>
            <person name="Watanabe Y."/>
            <person name="Takasaki K."/>
            <person name="Ankai A."/>
            <person name="Oguchi A."/>
            <person name="Fukui S."/>
            <person name="Takahashi M."/>
            <person name="Yashiro I."/>
            <person name="Hosoyama A."/>
            <person name="Sekiguchi Y."/>
            <person name="Hanada S."/>
            <person name="Fujita N."/>
        </authorList>
    </citation>
    <scope>NUCLEOTIDE SEQUENCE [LARGE SCALE GENOMIC DNA]</scope>
    <source>
        <strain evidence="4">DSM 14523 / JCM 11388 / NBRC 100420 / UNI-1</strain>
    </source>
</reference>
<dbReference type="InterPro" id="IPR001623">
    <property type="entry name" value="DnaJ_domain"/>
</dbReference>
<dbReference type="eggNOG" id="COG0484">
    <property type="taxonomic scope" value="Bacteria"/>
</dbReference>
<dbReference type="PROSITE" id="PS50076">
    <property type="entry name" value="DNAJ_2"/>
    <property type="match status" value="1"/>
</dbReference>
<dbReference type="EMBL" id="AP012029">
    <property type="protein sequence ID" value="BAJ63542.1"/>
    <property type="molecule type" value="Genomic_DNA"/>
</dbReference>
<dbReference type="InterPro" id="IPR052763">
    <property type="entry name" value="DnaJ_C4"/>
</dbReference>
<dbReference type="AlphaFoldDB" id="E8N528"/>
<name>E8N528_ANATU</name>
<dbReference type="PANTHER" id="PTHR44825:SF1">
    <property type="entry name" value="DNAJ HOMOLOG SUBFAMILY C MEMBER 4"/>
    <property type="match status" value="1"/>
</dbReference>
<organism evidence="3 4">
    <name type="scientific">Anaerolinea thermophila (strain DSM 14523 / JCM 11388 / NBRC 100420 / UNI-1)</name>
    <dbReference type="NCBI Taxonomy" id="926569"/>
    <lineage>
        <taxon>Bacteria</taxon>
        <taxon>Bacillati</taxon>
        <taxon>Chloroflexota</taxon>
        <taxon>Anaerolineae</taxon>
        <taxon>Anaerolineales</taxon>
        <taxon>Anaerolineaceae</taxon>
        <taxon>Anaerolinea</taxon>
    </lineage>
</organism>
<sequence>MRDYYSILGVSFDATPEEIRSAYFDLAKKYHPDVTDDPKAHDRFVEIQEAYDVLSNAARRAKYDASLPDTVKKGPEVTLNVRTSRMVIPRIQEPQLFYALVDLICTAEYNVKEAPPFHICLVLDRSTSMHGARMDMVKSSALNLLKQFRKQDLISVVAFSDRAEVVIPPTRVPDLAKDDHRISMLQVGGGTEIYQGLQLGIEQLRSIDPRFMRQLILLTDGHTYGDDEACIELAEEAAQDGIQINTMGIGHEWNDELLDKIATISGANSIFVTSPKDLNKFFEQKLQLLNDTYARGLSLEFTLGEGVELKYAFRLHPETSPLPATNPIPLGTLMYHKSMSLLFEFVIHPISADVTSLQILTGKIKMELPSAQSLRARLPIQIKRAVMDQPEPESPPPALIEALGKLTLYRMQEKIQKEVEEGQIDKATRRLHYLATQLLSQGDRELAHAVLLEAEHLQQSRTFSREGDKRIKYGTRALLLPSGMEH</sequence>
<dbReference type="Pfam" id="PF00092">
    <property type="entry name" value="VWA"/>
    <property type="match status" value="1"/>
</dbReference>
<evidence type="ECO:0008006" key="5">
    <source>
        <dbReference type="Google" id="ProtNLM"/>
    </source>
</evidence>
<dbReference type="InParanoid" id="E8N528"/>
<dbReference type="KEGG" id="atm:ANT_15140"/>
<feature type="domain" description="VWFA" evidence="2">
    <location>
        <begin position="118"/>
        <end position="292"/>
    </location>
</feature>
<gene>
    <name evidence="3" type="ordered locus">ANT_15140</name>
</gene>
<dbReference type="SMART" id="SM00327">
    <property type="entry name" value="VWA"/>
    <property type="match status" value="1"/>
</dbReference>
<accession>E8N528</accession>
<protein>
    <recommendedName>
        <fullName evidence="5">VWA domain-containing protein</fullName>
    </recommendedName>
</protein>
<dbReference type="Pfam" id="PF00226">
    <property type="entry name" value="DnaJ"/>
    <property type="match status" value="1"/>
</dbReference>
<dbReference type="SMART" id="SM00271">
    <property type="entry name" value="DnaJ"/>
    <property type="match status" value="1"/>
</dbReference>
<dbReference type="InterPro" id="IPR002035">
    <property type="entry name" value="VWF_A"/>
</dbReference>
<dbReference type="CDD" id="cd06257">
    <property type="entry name" value="DnaJ"/>
    <property type="match status" value="1"/>
</dbReference>
<dbReference type="SUPFAM" id="SSF46565">
    <property type="entry name" value="Chaperone J-domain"/>
    <property type="match status" value="1"/>
</dbReference>
<dbReference type="PRINTS" id="PR00625">
    <property type="entry name" value="JDOMAIN"/>
</dbReference>
<dbReference type="Proteomes" id="UP000008922">
    <property type="component" value="Chromosome"/>
</dbReference>
<proteinExistence type="predicted"/>
<evidence type="ECO:0000259" key="1">
    <source>
        <dbReference type="PROSITE" id="PS50076"/>
    </source>
</evidence>
<dbReference type="HOGENOM" id="CLU_031866_2_0_0"/>
<dbReference type="Gene3D" id="3.40.50.410">
    <property type="entry name" value="von Willebrand factor, type A domain"/>
    <property type="match status" value="1"/>
</dbReference>
<evidence type="ECO:0000313" key="4">
    <source>
        <dbReference type="Proteomes" id="UP000008922"/>
    </source>
</evidence>
<dbReference type="PROSITE" id="PS50234">
    <property type="entry name" value="VWFA"/>
    <property type="match status" value="1"/>
</dbReference>